<dbReference type="AlphaFoldDB" id="A0A017TH94"/>
<dbReference type="STRING" id="1192034.CAP_6058"/>
<reference evidence="1 2" key="1">
    <citation type="submission" date="2013-05" db="EMBL/GenBank/DDBJ databases">
        <title>Genome assembly of Chondromyces apiculatus DSM 436.</title>
        <authorList>
            <person name="Sharma G."/>
            <person name="Khatri I."/>
            <person name="Kaur C."/>
            <person name="Mayilraj S."/>
            <person name="Subramanian S."/>
        </authorList>
    </citation>
    <scope>NUCLEOTIDE SEQUENCE [LARGE SCALE GENOMIC DNA]</scope>
    <source>
        <strain evidence="1 2">DSM 436</strain>
    </source>
</reference>
<keyword evidence="2" id="KW-1185">Reference proteome</keyword>
<name>A0A017TH94_9BACT</name>
<protein>
    <submittedName>
        <fullName evidence="1">Uncharacterized protein</fullName>
    </submittedName>
</protein>
<gene>
    <name evidence="1" type="ORF">CAP_6058</name>
</gene>
<dbReference type="RefSeq" id="WP_044236278.1">
    <property type="nucleotide sequence ID" value="NZ_ASRX01000005.1"/>
</dbReference>
<sequence>MSGDDAWVSVETQFGDGDPRAGRSFHKVKLADVTPIDTSRPLKVGEPCLATSIARIEPCKVTKIIDGGIAYIVSFGDSASSADKEWEIGTVASAPKDTGKPATKP</sequence>
<dbReference type="Proteomes" id="UP000019678">
    <property type="component" value="Unassembled WGS sequence"/>
</dbReference>
<evidence type="ECO:0000313" key="2">
    <source>
        <dbReference type="Proteomes" id="UP000019678"/>
    </source>
</evidence>
<organism evidence="1 2">
    <name type="scientific">Chondromyces apiculatus DSM 436</name>
    <dbReference type="NCBI Taxonomy" id="1192034"/>
    <lineage>
        <taxon>Bacteria</taxon>
        <taxon>Pseudomonadati</taxon>
        <taxon>Myxococcota</taxon>
        <taxon>Polyangia</taxon>
        <taxon>Polyangiales</taxon>
        <taxon>Polyangiaceae</taxon>
        <taxon>Chondromyces</taxon>
    </lineage>
</organism>
<dbReference type="OrthoDB" id="9854021at2"/>
<proteinExistence type="predicted"/>
<accession>A0A017TH94</accession>
<comment type="caution">
    <text evidence="1">The sequence shown here is derived from an EMBL/GenBank/DDBJ whole genome shotgun (WGS) entry which is preliminary data.</text>
</comment>
<evidence type="ECO:0000313" key="1">
    <source>
        <dbReference type="EMBL" id="EYF08297.1"/>
    </source>
</evidence>
<dbReference type="EMBL" id="ASRX01000005">
    <property type="protein sequence ID" value="EYF08297.1"/>
    <property type="molecule type" value="Genomic_DNA"/>
</dbReference>